<feature type="chain" id="PRO_5040196354" description="CHRD domain-containing protein" evidence="1">
    <location>
        <begin position="20"/>
        <end position="185"/>
    </location>
</feature>
<dbReference type="OrthoDB" id="3554264at2759"/>
<dbReference type="Pfam" id="PF07452">
    <property type="entry name" value="CHRD"/>
    <property type="match status" value="1"/>
</dbReference>
<dbReference type="InterPro" id="IPR010895">
    <property type="entry name" value="CHRD"/>
</dbReference>
<keyword evidence="1" id="KW-0732">Signal</keyword>
<feature type="signal peptide" evidence="1">
    <location>
        <begin position="1"/>
        <end position="19"/>
    </location>
</feature>
<proteinExistence type="predicted"/>
<dbReference type="Proteomes" id="UP000799429">
    <property type="component" value="Unassembled WGS sequence"/>
</dbReference>
<evidence type="ECO:0000313" key="3">
    <source>
        <dbReference type="EMBL" id="KAF2837046.1"/>
    </source>
</evidence>
<gene>
    <name evidence="3" type="ORF">M501DRAFT_1006958</name>
</gene>
<evidence type="ECO:0000313" key="4">
    <source>
        <dbReference type="Proteomes" id="UP000799429"/>
    </source>
</evidence>
<dbReference type="SMART" id="SM00754">
    <property type="entry name" value="CHRD"/>
    <property type="match status" value="1"/>
</dbReference>
<keyword evidence="4" id="KW-1185">Reference proteome</keyword>
<dbReference type="EMBL" id="MU006101">
    <property type="protein sequence ID" value="KAF2837046.1"/>
    <property type="molecule type" value="Genomic_DNA"/>
</dbReference>
<protein>
    <recommendedName>
        <fullName evidence="2">CHRD domain-containing protein</fullName>
    </recommendedName>
</protein>
<dbReference type="AlphaFoldDB" id="A0A9P4S6I5"/>
<comment type="caution">
    <text evidence="3">The sequence shown here is derived from an EMBL/GenBank/DDBJ whole genome shotgun (WGS) entry which is preliminary data.</text>
</comment>
<evidence type="ECO:0000256" key="1">
    <source>
        <dbReference type="SAM" id="SignalP"/>
    </source>
</evidence>
<feature type="domain" description="CHRD" evidence="2">
    <location>
        <begin position="39"/>
        <end position="182"/>
    </location>
</feature>
<organism evidence="3 4">
    <name type="scientific">Patellaria atrata CBS 101060</name>
    <dbReference type="NCBI Taxonomy" id="1346257"/>
    <lineage>
        <taxon>Eukaryota</taxon>
        <taxon>Fungi</taxon>
        <taxon>Dikarya</taxon>
        <taxon>Ascomycota</taxon>
        <taxon>Pezizomycotina</taxon>
        <taxon>Dothideomycetes</taxon>
        <taxon>Dothideomycetes incertae sedis</taxon>
        <taxon>Patellariales</taxon>
        <taxon>Patellariaceae</taxon>
        <taxon>Patellaria</taxon>
    </lineage>
</organism>
<evidence type="ECO:0000259" key="2">
    <source>
        <dbReference type="SMART" id="SM00754"/>
    </source>
</evidence>
<name>A0A9P4S6I5_9PEZI</name>
<sequence>MHLSSTILALLTTISLIAATPQYYGHRLPFVYEFDKVIEVKAVPLEVRNGTTPVPGEPGAYGLFNFGLNIAEDTICFNITLFGVSGAYKSPALTATHIHEAARGASGPPRLAFPNPVGDDHRRVSAGCLKGPFLTGVKNMTTGIDTGEGFTIKKLAMGIEGFFADTHTEAFPVGAVRGQLDGGSC</sequence>
<accession>A0A9P4S6I5</accession>
<reference evidence="3" key="1">
    <citation type="journal article" date="2020" name="Stud. Mycol.">
        <title>101 Dothideomycetes genomes: a test case for predicting lifestyles and emergence of pathogens.</title>
        <authorList>
            <person name="Haridas S."/>
            <person name="Albert R."/>
            <person name="Binder M."/>
            <person name="Bloem J."/>
            <person name="Labutti K."/>
            <person name="Salamov A."/>
            <person name="Andreopoulos B."/>
            <person name="Baker S."/>
            <person name="Barry K."/>
            <person name="Bills G."/>
            <person name="Bluhm B."/>
            <person name="Cannon C."/>
            <person name="Castanera R."/>
            <person name="Culley D."/>
            <person name="Daum C."/>
            <person name="Ezra D."/>
            <person name="Gonzalez J."/>
            <person name="Henrissat B."/>
            <person name="Kuo A."/>
            <person name="Liang C."/>
            <person name="Lipzen A."/>
            <person name="Lutzoni F."/>
            <person name="Magnuson J."/>
            <person name="Mondo S."/>
            <person name="Nolan M."/>
            <person name="Ohm R."/>
            <person name="Pangilinan J."/>
            <person name="Park H.-J."/>
            <person name="Ramirez L."/>
            <person name="Alfaro M."/>
            <person name="Sun H."/>
            <person name="Tritt A."/>
            <person name="Yoshinaga Y."/>
            <person name="Zwiers L.-H."/>
            <person name="Turgeon B."/>
            <person name="Goodwin S."/>
            <person name="Spatafora J."/>
            <person name="Crous P."/>
            <person name="Grigoriev I."/>
        </authorList>
    </citation>
    <scope>NUCLEOTIDE SEQUENCE</scope>
    <source>
        <strain evidence="3">CBS 101060</strain>
    </source>
</reference>